<keyword evidence="2 11" id="KW-0813">Transport</keyword>
<keyword evidence="9 11" id="KW-0472">Membrane</keyword>
<evidence type="ECO:0000313" key="14">
    <source>
        <dbReference type="Proteomes" id="UP000198850"/>
    </source>
</evidence>
<evidence type="ECO:0000256" key="1">
    <source>
        <dbReference type="ARBA" id="ARBA00004571"/>
    </source>
</evidence>
<dbReference type="SUPFAM" id="SSF56935">
    <property type="entry name" value="Porins"/>
    <property type="match status" value="1"/>
</dbReference>
<dbReference type="STRING" id="425514.SAMN05443550_104214"/>
<dbReference type="NCBIfam" id="TIGR04057">
    <property type="entry name" value="SusC_RagA_signa"/>
    <property type="match status" value="1"/>
</dbReference>
<reference evidence="13 14" key="1">
    <citation type="submission" date="2016-10" db="EMBL/GenBank/DDBJ databases">
        <authorList>
            <person name="de Groot N.N."/>
        </authorList>
    </citation>
    <scope>NUCLEOTIDE SEQUENCE [LARGE SCALE GENOMIC DNA]</scope>
    <source>
        <strain evidence="13 14">DSM 19033</strain>
    </source>
</reference>
<dbReference type="PANTHER" id="PTHR32552">
    <property type="entry name" value="FERRICHROME IRON RECEPTOR-RELATED"/>
    <property type="match status" value="1"/>
</dbReference>
<gene>
    <name evidence="13" type="ORF">SAMN05443550_104214</name>
</gene>
<dbReference type="GO" id="GO:0009279">
    <property type="term" value="C:cell outer membrane"/>
    <property type="evidence" value="ECO:0007669"/>
    <property type="project" value="UniProtKB-SubCell"/>
</dbReference>
<dbReference type="InterPro" id="IPR037066">
    <property type="entry name" value="Plug_dom_sf"/>
</dbReference>
<keyword evidence="6" id="KW-0732">Signal</keyword>
<keyword evidence="7" id="KW-0408">Iron</keyword>
<dbReference type="InterPro" id="IPR023997">
    <property type="entry name" value="TonB-dep_OMP_SusC/RagA_CS"/>
</dbReference>
<dbReference type="PANTHER" id="PTHR32552:SF68">
    <property type="entry name" value="FERRICHROME OUTER MEMBRANE TRANSPORTER_PHAGE RECEPTOR"/>
    <property type="match status" value="1"/>
</dbReference>
<dbReference type="NCBIfam" id="TIGR04056">
    <property type="entry name" value="OMP_RagA_SusC"/>
    <property type="match status" value="1"/>
</dbReference>
<dbReference type="Gene3D" id="3.55.50.30">
    <property type="match status" value="1"/>
</dbReference>
<evidence type="ECO:0000256" key="4">
    <source>
        <dbReference type="ARBA" id="ARBA00022496"/>
    </source>
</evidence>
<dbReference type="Gene3D" id="2.170.130.10">
    <property type="entry name" value="TonB-dependent receptor, plug domain"/>
    <property type="match status" value="1"/>
</dbReference>
<dbReference type="InterPro" id="IPR036942">
    <property type="entry name" value="Beta-barrel_TonB_sf"/>
</dbReference>
<comment type="similarity">
    <text evidence="11">Belongs to the TonB-dependent receptor family.</text>
</comment>
<evidence type="ECO:0000256" key="7">
    <source>
        <dbReference type="ARBA" id="ARBA00023004"/>
    </source>
</evidence>
<evidence type="ECO:0000259" key="12">
    <source>
        <dbReference type="Pfam" id="PF07715"/>
    </source>
</evidence>
<dbReference type="PROSITE" id="PS52016">
    <property type="entry name" value="TONB_DEPENDENT_REC_3"/>
    <property type="match status" value="1"/>
</dbReference>
<evidence type="ECO:0000256" key="11">
    <source>
        <dbReference type="PROSITE-ProRule" id="PRU01360"/>
    </source>
</evidence>
<evidence type="ECO:0000256" key="6">
    <source>
        <dbReference type="ARBA" id="ARBA00022729"/>
    </source>
</evidence>
<name>A0A1H4CVU1_9SPHI</name>
<dbReference type="Gene3D" id="2.60.40.1120">
    <property type="entry name" value="Carboxypeptidase-like, regulatory domain"/>
    <property type="match status" value="1"/>
</dbReference>
<dbReference type="Pfam" id="PF07715">
    <property type="entry name" value="Plug"/>
    <property type="match status" value="1"/>
</dbReference>
<dbReference type="Gene3D" id="2.40.170.20">
    <property type="entry name" value="TonB-dependent receptor, beta-barrel domain"/>
    <property type="match status" value="1"/>
</dbReference>
<dbReference type="InterPro" id="IPR012910">
    <property type="entry name" value="Plug_dom"/>
</dbReference>
<evidence type="ECO:0000256" key="3">
    <source>
        <dbReference type="ARBA" id="ARBA00022452"/>
    </source>
</evidence>
<dbReference type="InterPro" id="IPR008969">
    <property type="entry name" value="CarboxyPept-like_regulatory"/>
</dbReference>
<dbReference type="AlphaFoldDB" id="A0A1H4CVU1"/>
<evidence type="ECO:0000256" key="10">
    <source>
        <dbReference type="ARBA" id="ARBA00023237"/>
    </source>
</evidence>
<dbReference type="GO" id="GO:0015344">
    <property type="term" value="F:siderophore uptake transmembrane transporter activity"/>
    <property type="evidence" value="ECO:0007669"/>
    <property type="project" value="TreeGrafter"/>
</dbReference>
<feature type="domain" description="TonB-dependent receptor plug" evidence="12">
    <location>
        <begin position="229"/>
        <end position="359"/>
    </location>
</feature>
<protein>
    <submittedName>
        <fullName evidence="13">TonB-linked outer membrane protein, SusC/RagA family</fullName>
    </submittedName>
</protein>
<evidence type="ECO:0000256" key="8">
    <source>
        <dbReference type="ARBA" id="ARBA00023065"/>
    </source>
</evidence>
<dbReference type="Pfam" id="PF13715">
    <property type="entry name" value="CarbopepD_reg_2"/>
    <property type="match status" value="1"/>
</dbReference>
<dbReference type="InterPro" id="IPR023996">
    <property type="entry name" value="TonB-dep_OMP_SusC/RagA"/>
</dbReference>
<evidence type="ECO:0000256" key="2">
    <source>
        <dbReference type="ARBA" id="ARBA00022448"/>
    </source>
</evidence>
<evidence type="ECO:0000256" key="5">
    <source>
        <dbReference type="ARBA" id="ARBA00022692"/>
    </source>
</evidence>
<accession>A0A1H4CVU1</accession>
<evidence type="ECO:0000313" key="13">
    <source>
        <dbReference type="EMBL" id="SEA64488.1"/>
    </source>
</evidence>
<sequence length="1141" mass="122725">MTNNVLSCGFSCKNLVNILLIVILLHFNLSSYAEKRRLQDLDTRISLNVRQMPVNEVLKKIHRKVKIDFAYGSDILAAADKVSLNVKNEKLSVVLKMILEPLGMQYTYADNLILIEAMKIKPKGSAAKTAVSTDKQSQIKGTVADHQGIPLPGVSVKLKGGLAGASTTADGRYAIALPDANGILIFSFMGYLPQEVEAGGRTTVDVVLKEQLQNLTEVVVTALGIKREKKSLAYAVTEVNGSEFTQARENNVANALTGKVAGLNASGLSTGPGGSSRIVIRGNGSLNGSNQPLYVINGMPMDNSTPGGSATSNGGSDGMGNVDRGDGIGGINPDDIESISVLKGGTAAALYGARAANGVILITTKKGRAQKGVGIDFNSTFNVDRAIIAPDWQYEYGQGTDGTKPTTQAQALASGRRSFGARIDGSAYIAADGLSHPYSAVKDNVRDFYQTGTSFTNTLAFTGGNEAVTYRFSGSNLNSKSILPNSTYNRKTANLSVNGKLGPKVSFEALAQYNVERAHNRPTAGDALGNPNWTPLLVANTTDVDWLKPGYDARGNETAWNDASIASNGYFVVNKFKQEDTKNRFIGQAGLTFQLIRNLSAKASVSRDFYNYNYEYVLPSGTLYTPNGQYSALKADNSEINGLLTLNYTGKVTEDFTLTALAGGNQQKSVYNLLTTTGRNFTIPYFYSTTNLSTLATVPTNNRTAINSLFASADIGFRSYAFLTVTGRQDWFSTLSLHHNSLFYPSVGGSLVLSDAFTLPRAISFAKLRASWAQVGGGAPDPYQINLGYTSQPSSGQPIQNVTSTTISNRNLQPYTSTTTEAGLEAKFLDNRLGFDLTVYNRRTTNDIVYTAISGTTGFNNVILNVGELDNKGVEALFTGNPVKSGNFSWNLSYNVTYNKNTVQKLSEGLNQIQVASSVNSYAYINNIVGQSYGSIVGTRMQKDASGNTVFNATTGLPVATGLEVLGKGVAPWTMGITNDFLYKAFTLSILVDGKFGNKIFSLMDVYATRLGLNKMTLPGRDGGLTVTGVTQTGAPYSRVIPVSGIQSYYDNYKSYTDLFVYDAGFIKLRQVVLSYALPLKKVTAVQSASVSLVARNLLTLYKKTDNFDPEQSYTNSSSQGFESIGLPRTRTVGLNLMFKF</sequence>
<keyword evidence="14" id="KW-1185">Reference proteome</keyword>
<keyword evidence="5 11" id="KW-0812">Transmembrane</keyword>
<comment type="subcellular location">
    <subcellularLocation>
        <location evidence="1 11">Cell outer membrane</location>
        <topology evidence="1 11">Multi-pass membrane protein</topology>
    </subcellularLocation>
</comment>
<keyword evidence="4" id="KW-0410">Iron transport</keyword>
<keyword evidence="8" id="KW-0406">Ion transport</keyword>
<keyword evidence="3 11" id="KW-1134">Transmembrane beta strand</keyword>
<dbReference type="SUPFAM" id="SSF49464">
    <property type="entry name" value="Carboxypeptidase regulatory domain-like"/>
    <property type="match status" value="1"/>
</dbReference>
<evidence type="ECO:0000256" key="9">
    <source>
        <dbReference type="ARBA" id="ARBA00023136"/>
    </source>
</evidence>
<keyword evidence="10 11" id="KW-0998">Cell outer membrane</keyword>
<proteinExistence type="inferred from homology"/>
<dbReference type="EMBL" id="FNRA01000004">
    <property type="protein sequence ID" value="SEA64488.1"/>
    <property type="molecule type" value="Genomic_DNA"/>
</dbReference>
<organism evidence="13 14">
    <name type="scientific">Pedobacter hartonius</name>
    <dbReference type="NCBI Taxonomy" id="425514"/>
    <lineage>
        <taxon>Bacteria</taxon>
        <taxon>Pseudomonadati</taxon>
        <taxon>Bacteroidota</taxon>
        <taxon>Sphingobacteriia</taxon>
        <taxon>Sphingobacteriales</taxon>
        <taxon>Sphingobacteriaceae</taxon>
        <taxon>Pedobacter</taxon>
    </lineage>
</organism>
<dbReference type="Proteomes" id="UP000198850">
    <property type="component" value="Unassembled WGS sequence"/>
</dbReference>
<dbReference type="InterPro" id="IPR039426">
    <property type="entry name" value="TonB-dep_rcpt-like"/>
</dbReference>